<feature type="transmembrane region" description="Helical" evidence="1">
    <location>
        <begin position="117"/>
        <end position="134"/>
    </location>
</feature>
<evidence type="ECO:0000313" key="3">
    <source>
        <dbReference type="Proteomes" id="UP000011758"/>
    </source>
</evidence>
<gene>
    <name evidence="2" type="ORF">HMPREF9943_00492</name>
</gene>
<evidence type="ECO:0000256" key="1">
    <source>
        <dbReference type="SAM" id="Phobius"/>
    </source>
</evidence>
<dbReference type="Proteomes" id="UP000011758">
    <property type="component" value="Unassembled WGS sequence"/>
</dbReference>
<keyword evidence="1" id="KW-0472">Membrane</keyword>
<proteinExistence type="predicted"/>
<comment type="caution">
    <text evidence="2">The sequence shown here is derived from an EMBL/GenBank/DDBJ whole genome shotgun (WGS) entry which is preliminary data.</text>
</comment>
<feature type="transmembrane region" description="Helical" evidence="1">
    <location>
        <begin position="154"/>
        <end position="172"/>
    </location>
</feature>
<dbReference type="OrthoDB" id="1654119at2"/>
<reference evidence="2 3" key="1">
    <citation type="submission" date="2013-02" db="EMBL/GenBank/DDBJ databases">
        <title>The Genome Sequence of Lactobacillus catenaformis F0143.</title>
        <authorList>
            <consortium name="The Broad Institute Genome Sequencing Platform"/>
            <person name="Earl A."/>
            <person name="Ward D."/>
            <person name="Feldgarden M."/>
            <person name="Gevers D."/>
            <person name="Izard J."/>
            <person name="Blanton J.M."/>
            <person name="Mathney J."/>
            <person name="Dewhirst F.E."/>
            <person name="Young S.K."/>
            <person name="Zeng Q."/>
            <person name="Gargeya S."/>
            <person name="Fitzgerald M."/>
            <person name="Haas B."/>
            <person name="Abouelleil A."/>
            <person name="Alvarado L."/>
            <person name="Arachchi H.M."/>
            <person name="Berlin A."/>
            <person name="Chapman S.B."/>
            <person name="Gearin G."/>
            <person name="Goldberg J."/>
            <person name="Griggs A."/>
            <person name="Gujja S."/>
            <person name="Hansen M."/>
            <person name="Heiman D."/>
            <person name="Howarth C."/>
            <person name="Larimer J."/>
            <person name="Lui A."/>
            <person name="MacDonald P.J.P."/>
            <person name="McCowen C."/>
            <person name="Montmayeur A."/>
            <person name="Murphy C."/>
            <person name="Neiman D."/>
            <person name="Pearson M."/>
            <person name="Priest M."/>
            <person name="Roberts A."/>
            <person name="Saif S."/>
            <person name="Shea T."/>
            <person name="Sisk P."/>
            <person name="Stolte C."/>
            <person name="Sykes S."/>
            <person name="Wortman J."/>
            <person name="Nusbaum C."/>
            <person name="Birren B."/>
        </authorList>
    </citation>
    <scope>NUCLEOTIDE SEQUENCE [LARGE SCALE GENOMIC DNA]</scope>
    <source>
        <strain evidence="2 3">OT 569</strain>
    </source>
</reference>
<dbReference type="EMBL" id="AGEJ01000009">
    <property type="protein sequence ID" value="EMD17234.1"/>
    <property type="molecule type" value="Genomic_DNA"/>
</dbReference>
<feature type="transmembrane region" description="Helical" evidence="1">
    <location>
        <begin position="178"/>
        <end position="195"/>
    </location>
</feature>
<dbReference type="BioCyc" id="ECAT999415-HMP:GTTI-509-MONOMER"/>
<dbReference type="AlphaFoldDB" id="M2PNT2"/>
<dbReference type="STRING" id="999415.HMPREF9943_00492"/>
<feature type="transmembrane region" description="Helical" evidence="1">
    <location>
        <begin position="91"/>
        <end position="111"/>
    </location>
</feature>
<keyword evidence="1" id="KW-0812">Transmembrane</keyword>
<evidence type="ECO:0000313" key="2">
    <source>
        <dbReference type="EMBL" id="EMD17234.1"/>
    </source>
</evidence>
<sequence>MKEILFKENIKKAKELDEKEYQDYLKLKDYIFKHHTDKLKANILLSHVLDDLKNHPDISRKKEYLRNISQTISMKKEIKEYISDSKDKYKASMLVTVMTACIPIFFLKGVLNNRFLIHHYVDSFIAIVAFYITLHQLKTQYQICRILQFNNEPLSMILISIGMSVIVAVTAAKSPFDFTFFFIIVGGLVAVKKFMKQIGSRIT</sequence>
<dbReference type="eggNOG" id="ENOG5032UB6">
    <property type="taxonomic scope" value="Bacteria"/>
</dbReference>
<protein>
    <submittedName>
        <fullName evidence="2">Uncharacterized protein</fullName>
    </submittedName>
</protein>
<organism evidence="2 3">
    <name type="scientific">Eggerthia catenaformis OT 569 = DSM 20559</name>
    <dbReference type="NCBI Taxonomy" id="999415"/>
    <lineage>
        <taxon>Bacteria</taxon>
        <taxon>Bacillati</taxon>
        <taxon>Bacillota</taxon>
        <taxon>Erysipelotrichia</taxon>
        <taxon>Erysipelotrichales</taxon>
        <taxon>Coprobacillaceae</taxon>
        <taxon>Eggerthia</taxon>
    </lineage>
</organism>
<accession>M2PNT2</accession>
<dbReference type="RefSeq" id="WP_004801693.1">
    <property type="nucleotide sequence ID" value="NZ_KB446647.1"/>
</dbReference>
<name>M2PNT2_9FIRM</name>
<keyword evidence="1" id="KW-1133">Transmembrane helix</keyword>
<keyword evidence="3" id="KW-1185">Reference proteome</keyword>